<dbReference type="PANTHER" id="PTHR36519">
    <property type="entry name" value="FIP (FUNGUS-INDUCED PROTEIN) RELATED-RELATED"/>
    <property type="match status" value="1"/>
</dbReference>
<feature type="signal peptide" evidence="1">
    <location>
        <begin position="1"/>
        <end position="18"/>
    </location>
</feature>
<organism evidence="2 3">
    <name type="scientific">Caenorhabditis nigoni</name>
    <dbReference type="NCBI Taxonomy" id="1611254"/>
    <lineage>
        <taxon>Eukaryota</taxon>
        <taxon>Metazoa</taxon>
        <taxon>Ecdysozoa</taxon>
        <taxon>Nematoda</taxon>
        <taxon>Chromadorea</taxon>
        <taxon>Rhabditida</taxon>
        <taxon>Rhabditina</taxon>
        <taxon>Rhabditomorpha</taxon>
        <taxon>Rhabditoidea</taxon>
        <taxon>Rhabditidae</taxon>
        <taxon>Peloderinae</taxon>
        <taxon>Caenorhabditis</taxon>
    </lineage>
</organism>
<name>A0A2G5VNG9_9PELO</name>
<reference evidence="3" key="1">
    <citation type="submission" date="2017-10" db="EMBL/GenBank/DDBJ databases">
        <title>Rapid genome shrinkage in a self-fertile nematode reveals novel sperm competition proteins.</title>
        <authorList>
            <person name="Yin D."/>
            <person name="Schwarz E.M."/>
            <person name="Thomas C.G."/>
            <person name="Felde R.L."/>
            <person name="Korf I.F."/>
            <person name="Cutter A.D."/>
            <person name="Schartner C.M."/>
            <person name="Ralston E.J."/>
            <person name="Meyer B.J."/>
            <person name="Haag E.S."/>
        </authorList>
    </citation>
    <scope>NUCLEOTIDE SEQUENCE [LARGE SCALE GENOMIC DNA]</scope>
    <source>
        <strain evidence="3">JU1422</strain>
    </source>
</reference>
<comment type="caution">
    <text evidence="2">The sequence shown here is derived from an EMBL/GenBank/DDBJ whole genome shotgun (WGS) entry which is preliminary data.</text>
</comment>
<evidence type="ECO:0008006" key="4">
    <source>
        <dbReference type="Google" id="ProtNLM"/>
    </source>
</evidence>
<dbReference type="EMBL" id="PDUG01000001">
    <property type="protein sequence ID" value="PIC53314.1"/>
    <property type="molecule type" value="Genomic_DNA"/>
</dbReference>
<dbReference type="Proteomes" id="UP000230233">
    <property type="component" value="Chromosome I"/>
</dbReference>
<sequence>MKIFSILLISFLVLGVWSQEFSGMMPDRSCERDADCIGSKLCNARQCRPISSFRKCDVTTDNQCGKEYTCHLGVCRYIPDIFEGQKHSFGPNMKCTHRSDCPHGMSCTKGNCT</sequence>
<keyword evidence="1" id="KW-0732">Signal</keyword>
<evidence type="ECO:0000313" key="3">
    <source>
        <dbReference type="Proteomes" id="UP000230233"/>
    </source>
</evidence>
<dbReference type="OrthoDB" id="4405280at2759"/>
<feature type="chain" id="PRO_5013855439" description="EB domain-containing protein" evidence="1">
    <location>
        <begin position="19"/>
        <end position="113"/>
    </location>
</feature>
<dbReference type="PANTHER" id="PTHR36519:SF8">
    <property type="entry name" value="EB DOMAIN-CONTAINING PROTEIN-RELATED"/>
    <property type="match status" value="1"/>
</dbReference>
<evidence type="ECO:0000256" key="1">
    <source>
        <dbReference type="SAM" id="SignalP"/>
    </source>
</evidence>
<protein>
    <recommendedName>
        <fullName evidence="4">EB domain-containing protein</fullName>
    </recommendedName>
</protein>
<proteinExistence type="predicted"/>
<dbReference type="AlphaFoldDB" id="A0A2G5VNG9"/>
<keyword evidence="3" id="KW-1185">Reference proteome</keyword>
<accession>A0A2G5VNG9</accession>
<gene>
    <name evidence="2" type="primary">Cnig_chr_I.g3070</name>
    <name evidence="2" type="ORF">B9Z55_003070</name>
</gene>
<evidence type="ECO:0000313" key="2">
    <source>
        <dbReference type="EMBL" id="PIC53314.1"/>
    </source>
</evidence>
<dbReference type="STRING" id="1611254.A0A2G5VNG9"/>